<keyword evidence="2" id="KW-1185">Reference proteome</keyword>
<sequence length="101" mass="11053">MSDLSALSTMARKAVNVLKEGGEFRYALEMSSYTRREQFKARLKPAAGRTVRGIGVSTMYELKRHGLIVPANSTSVSTYYRLNTSPCSNQAGEINNCASQG</sequence>
<evidence type="ECO:0000313" key="2">
    <source>
        <dbReference type="Proteomes" id="UP001593940"/>
    </source>
</evidence>
<organism evidence="1 2">
    <name type="scientific">Microvirga arabica</name>
    <dbReference type="NCBI Taxonomy" id="1128671"/>
    <lineage>
        <taxon>Bacteria</taxon>
        <taxon>Pseudomonadati</taxon>
        <taxon>Pseudomonadota</taxon>
        <taxon>Alphaproteobacteria</taxon>
        <taxon>Hyphomicrobiales</taxon>
        <taxon>Methylobacteriaceae</taxon>
        <taxon>Microvirga</taxon>
    </lineage>
</organism>
<name>A0ABV6YDK2_9HYPH</name>
<accession>A0ABV6YDK2</accession>
<proteinExistence type="predicted"/>
<dbReference type="Proteomes" id="UP001593940">
    <property type="component" value="Unassembled WGS sequence"/>
</dbReference>
<dbReference type="EMBL" id="JBHOMY010000099">
    <property type="protein sequence ID" value="MFC1459373.1"/>
    <property type="molecule type" value="Genomic_DNA"/>
</dbReference>
<reference evidence="1 2" key="1">
    <citation type="submission" date="2024-09" db="EMBL/GenBank/DDBJ databases">
        <title>Nodulacao em especies de Leguminosae Basais da Amazonia e Caracterizacao dos Rizobios e Bacterias Associadas aos Nodulos.</title>
        <authorList>
            <person name="Jambeiro I.C.A."/>
            <person name="Lopes I.S."/>
            <person name="Aguiar E.R.G.R."/>
            <person name="Santos A.F.J."/>
            <person name="Dos Santos J.M.F."/>
            <person name="Gross E."/>
        </authorList>
    </citation>
    <scope>NUCLEOTIDE SEQUENCE [LARGE SCALE GENOMIC DNA]</scope>
    <source>
        <strain evidence="1 2">BRUESC1165</strain>
    </source>
</reference>
<protein>
    <submittedName>
        <fullName evidence="1">Uncharacterized protein</fullName>
    </submittedName>
</protein>
<gene>
    <name evidence="1" type="ORF">ACETIH_22260</name>
</gene>
<evidence type="ECO:0000313" key="1">
    <source>
        <dbReference type="EMBL" id="MFC1459373.1"/>
    </source>
</evidence>
<comment type="caution">
    <text evidence="1">The sequence shown here is derived from an EMBL/GenBank/DDBJ whole genome shotgun (WGS) entry which is preliminary data.</text>
</comment>
<dbReference type="RefSeq" id="WP_377031045.1">
    <property type="nucleotide sequence ID" value="NZ_JBHOMY010000099.1"/>
</dbReference>